<dbReference type="EMBL" id="VZDO01000004">
    <property type="protein sequence ID" value="KAB0680847.1"/>
    <property type="molecule type" value="Genomic_DNA"/>
</dbReference>
<keyword evidence="1" id="KW-0732">Signal</keyword>
<proteinExistence type="predicted"/>
<dbReference type="PIRSF" id="PIRSF010521">
    <property type="entry name" value="DUF922_bac"/>
    <property type="match status" value="1"/>
</dbReference>
<comment type="caution">
    <text evidence="2">The sequence shown here is derived from an EMBL/GenBank/DDBJ whole genome shotgun (WGS) entry which is preliminary data.</text>
</comment>
<organism evidence="2 3">
    <name type="scientific">Plantimonas leprariae</name>
    <dbReference type="NCBI Taxonomy" id="2615207"/>
    <lineage>
        <taxon>Bacteria</taxon>
        <taxon>Pseudomonadati</taxon>
        <taxon>Pseudomonadota</taxon>
        <taxon>Alphaproteobacteria</taxon>
        <taxon>Hyphomicrobiales</taxon>
        <taxon>Aurantimonadaceae</taxon>
        <taxon>Plantimonas</taxon>
    </lineage>
</organism>
<reference evidence="2 3" key="1">
    <citation type="submission" date="2019-09" db="EMBL/GenBank/DDBJ databases">
        <title>YIM 132180 draft genome.</title>
        <authorList>
            <person name="Zhang K."/>
        </authorList>
    </citation>
    <scope>NUCLEOTIDE SEQUENCE [LARGE SCALE GENOMIC DNA]</scope>
    <source>
        <strain evidence="2 3">YIM 132180</strain>
    </source>
</reference>
<evidence type="ECO:0000313" key="2">
    <source>
        <dbReference type="EMBL" id="KAB0680847.1"/>
    </source>
</evidence>
<gene>
    <name evidence="2" type="ORF">F6X38_07630</name>
</gene>
<evidence type="ECO:0000313" key="3">
    <source>
        <dbReference type="Proteomes" id="UP000432089"/>
    </source>
</evidence>
<dbReference type="Proteomes" id="UP000432089">
    <property type="component" value="Unassembled WGS sequence"/>
</dbReference>
<dbReference type="Pfam" id="PF06037">
    <property type="entry name" value="DUF922"/>
    <property type="match status" value="1"/>
</dbReference>
<feature type="signal peptide" evidence="1">
    <location>
        <begin position="1"/>
        <end position="22"/>
    </location>
</feature>
<accession>A0A7V7PQY2</accession>
<name>A0A7V7PQY2_9HYPH</name>
<dbReference type="RefSeq" id="WP_150968999.1">
    <property type="nucleotide sequence ID" value="NZ_VZDO01000004.1"/>
</dbReference>
<sequence>MKRMLPAALVAASLGAAGAAGAATISERTTYFAVRGSTLEQLDRELNRKGPSAGTAGDRHPGATQVSFGGRITYAPSGRACRVGRTDFTLKLVKILPRWTPTRSASAATAIIWRTLAEDIYRHEEDHAKIARGYVRKMESAVRNLGPRPDCRSMEAAVNATTARYLKEHERAQLDFDKVEGREVNRRLKRLLQRNIEKALASERATQ</sequence>
<keyword evidence="3" id="KW-1185">Reference proteome</keyword>
<protein>
    <submittedName>
        <fullName evidence="2">DUF922 domain-containing protein</fullName>
    </submittedName>
</protein>
<dbReference type="InterPro" id="IPR010321">
    <property type="entry name" value="DUF922"/>
</dbReference>
<evidence type="ECO:0000256" key="1">
    <source>
        <dbReference type="SAM" id="SignalP"/>
    </source>
</evidence>
<feature type="chain" id="PRO_5030773331" evidence="1">
    <location>
        <begin position="23"/>
        <end position="207"/>
    </location>
</feature>
<dbReference type="AlphaFoldDB" id="A0A7V7PQY2"/>